<name>A0A8C9RNH8_SCLFO</name>
<dbReference type="AlphaFoldDB" id="A0A8C9RNH8"/>
<dbReference type="Gene3D" id="3.10.100.10">
    <property type="entry name" value="Mannose-Binding Protein A, subunit A"/>
    <property type="match status" value="1"/>
</dbReference>
<evidence type="ECO:0000256" key="1">
    <source>
        <dbReference type="SAM" id="MobiDB-lite"/>
    </source>
</evidence>
<feature type="domain" description="C-type lectin" evidence="2">
    <location>
        <begin position="91"/>
        <end position="196"/>
    </location>
</feature>
<evidence type="ECO:0000259" key="2">
    <source>
        <dbReference type="PROSITE" id="PS50041"/>
    </source>
</evidence>
<dbReference type="Proteomes" id="UP000694397">
    <property type="component" value="Chromosome 17"/>
</dbReference>
<dbReference type="SMART" id="SM00034">
    <property type="entry name" value="CLECT"/>
    <property type="match status" value="1"/>
</dbReference>
<dbReference type="SUPFAM" id="SSF56436">
    <property type="entry name" value="C-type lectin-like"/>
    <property type="match status" value="1"/>
</dbReference>
<dbReference type="InterPro" id="IPR016187">
    <property type="entry name" value="CTDL_fold"/>
</dbReference>
<dbReference type="OrthoDB" id="8853266at2759"/>
<evidence type="ECO:0000313" key="3">
    <source>
        <dbReference type="Ensembl" id="ENSSFOP00015015433.2"/>
    </source>
</evidence>
<keyword evidence="4" id="KW-1185">Reference proteome</keyword>
<reference evidence="3 4" key="1">
    <citation type="submission" date="2019-04" db="EMBL/GenBank/DDBJ databases">
        <authorList>
            <consortium name="Wellcome Sanger Institute Data Sharing"/>
        </authorList>
    </citation>
    <scope>NUCLEOTIDE SEQUENCE [LARGE SCALE GENOMIC DNA]</scope>
</reference>
<evidence type="ECO:0000313" key="4">
    <source>
        <dbReference type="Proteomes" id="UP000694397"/>
    </source>
</evidence>
<dbReference type="InterPro" id="IPR016186">
    <property type="entry name" value="C-type_lectin-like/link_sf"/>
</dbReference>
<dbReference type="InterPro" id="IPR001304">
    <property type="entry name" value="C-type_lectin-like"/>
</dbReference>
<dbReference type="PANTHER" id="PTHR45784">
    <property type="entry name" value="C-TYPE LECTIN DOMAIN FAMILY 20 MEMBER A-RELATED"/>
    <property type="match status" value="1"/>
</dbReference>
<dbReference type="PROSITE" id="PS50041">
    <property type="entry name" value="C_TYPE_LECTIN_2"/>
    <property type="match status" value="1"/>
</dbReference>
<proteinExistence type="predicted"/>
<accession>A0A8C9RNH8</accession>
<dbReference type="GeneTree" id="ENSGT00940000177186"/>
<organism evidence="3 4">
    <name type="scientific">Scleropages formosus</name>
    <name type="common">Asian bonytongue</name>
    <name type="synonym">Osteoglossum formosum</name>
    <dbReference type="NCBI Taxonomy" id="113540"/>
    <lineage>
        <taxon>Eukaryota</taxon>
        <taxon>Metazoa</taxon>
        <taxon>Chordata</taxon>
        <taxon>Craniata</taxon>
        <taxon>Vertebrata</taxon>
        <taxon>Euteleostomi</taxon>
        <taxon>Actinopterygii</taxon>
        <taxon>Neopterygii</taxon>
        <taxon>Teleostei</taxon>
        <taxon>Osteoglossocephala</taxon>
        <taxon>Osteoglossomorpha</taxon>
        <taxon>Osteoglossiformes</taxon>
        <taxon>Osteoglossidae</taxon>
        <taxon>Scleropages</taxon>
    </lineage>
</organism>
<dbReference type="Ensembl" id="ENSSFOT00015015614.2">
    <property type="protein sequence ID" value="ENSSFOP00015015433.2"/>
    <property type="gene ID" value="ENSSFOG00015009963.2"/>
</dbReference>
<protein>
    <recommendedName>
        <fullName evidence="2">C-type lectin domain-containing protein</fullName>
    </recommendedName>
</protein>
<reference evidence="3" key="3">
    <citation type="submission" date="2025-09" db="UniProtKB">
        <authorList>
            <consortium name="Ensembl"/>
        </authorList>
    </citation>
    <scope>IDENTIFICATION</scope>
</reference>
<feature type="region of interest" description="Disordered" evidence="1">
    <location>
        <begin position="1"/>
        <end position="40"/>
    </location>
</feature>
<reference evidence="3" key="2">
    <citation type="submission" date="2025-08" db="UniProtKB">
        <authorList>
            <consortium name="Ensembl"/>
        </authorList>
    </citation>
    <scope>IDENTIFICATION</scope>
</reference>
<sequence length="208" mass="23138">MGLRGTGAYPATQGVRGHTQDGTPVRRKAPQAGLEPQTHRRVGPGLTHCATAPPHPPVLIKFISENTENLFFVSLWLNLHLSFGHHHGLTLMEQAESWDVARLYCRMYFVDLAAAHTESQLGPLIEVAKAVSGKIWIGLHYSGPTGWSWVDGQVLSYNPWKKENKLGRCGTIDTRLSGDKKLLQRICMEHRPFICQGEPAGNVQRLSR</sequence>
<dbReference type="Pfam" id="PF00059">
    <property type="entry name" value="Lectin_C"/>
    <property type="match status" value="1"/>
</dbReference>
<dbReference type="PANTHER" id="PTHR45784:SF3">
    <property type="entry name" value="C-TYPE LECTIN DOMAIN FAMILY 4 MEMBER K-LIKE-RELATED"/>
    <property type="match status" value="1"/>
</dbReference>